<evidence type="ECO:0000256" key="1">
    <source>
        <dbReference type="SAM" id="MobiDB-lite"/>
    </source>
</evidence>
<accession>A0A9E8CKD9</accession>
<sequence>MASFAASQSRAGGWSIAGGLCLVMMAGALASPARALDTALENVVINDKDGGSVTFPRVEFTGTNLAQDELAKLFAEATPGDEKKALFAKLKADRIAIPKAVVTNKNSTITVSGIAAGAVGDGKVGHAELAGIDGAGKTDEGGPVTIKSGPVVLDGADLSSLLTANPGGLRFSRFSWTNLAITAPDKDTPATAAGGNLYTINLGALTADATFDGSIPLKGAMSIKGLSVQPPTAAVAGQQLKAAGYDKLELALDFGSTYDPATKTLTLDNLTINGANAGSLQLKSAFGGVDKAAFAGGGNERTLALLQGTISGVELGYVDAGLAAKLIGLFAQQQGKQPAALQAETVAMARQVVPLLLAGAPNAQAIGDAVARFVAQPTSISVTLKPKAGPIGFVDLVGIKDPATFFAKVDADVKSASPALPGAAAPTPAPTSPSVASAAPSAAPAAPRRLTGLDAWNALVGNTIAGKNSDGDPLFEFYLKNGTVKQLDDDETATGKWSIKGGKVCFEFPDDDEETCYSVTVEGNIATFTDDDGSGKRYEILAGNPKRL</sequence>
<reference evidence="2" key="1">
    <citation type="submission" date="2022-08" db="EMBL/GenBank/DDBJ databases">
        <title>Complete Genome Sequences of 2 Bosea sp. soil isolates.</title>
        <authorList>
            <person name="Alvarez Arevalo M."/>
            <person name="Sterndorff E.B."/>
            <person name="Faurdal D."/>
            <person name="Joergensen T.S."/>
            <person name="Weber T."/>
        </authorList>
    </citation>
    <scope>NUCLEOTIDE SEQUENCE</scope>
    <source>
        <strain evidence="2">NBC_00436</strain>
    </source>
</reference>
<protein>
    <submittedName>
        <fullName evidence="2">Uncharacterized protein</fullName>
    </submittedName>
</protein>
<name>A0A9E8CKD9_9HYPH</name>
<gene>
    <name evidence="2" type="ORF">NWE54_24265</name>
</gene>
<proteinExistence type="predicted"/>
<organism evidence="2">
    <name type="scientific">Bosea sp. NBC_00436</name>
    <dbReference type="NCBI Taxonomy" id="2969620"/>
    <lineage>
        <taxon>Bacteria</taxon>
        <taxon>Pseudomonadati</taxon>
        <taxon>Pseudomonadota</taxon>
        <taxon>Alphaproteobacteria</taxon>
        <taxon>Hyphomicrobiales</taxon>
        <taxon>Boseaceae</taxon>
        <taxon>Bosea</taxon>
    </lineage>
</organism>
<evidence type="ECO:0000313" key="2">
    <source>
        <dbReference type="EMBL" id="UZF86832.1"/>
    </source>
</evidence>
<dbReference type="AlphaFoldDB" id="A0A9E8CKD9"/>
<feature type="region of interest" description="Disordered" evidence="1">
    <location>
        <begin position="418"/>
        <end position="443"/>
    </location>
</feature>
<dbReference type="EMBL" id="CP102774">
    <property type="protein sequence ID" value="UZF86832.1"/>
    <property type="molecule type" value="Genomic_DNA"/>
</dbReference>